<proteinExistence type="predicted"/>
<evidence type="ECO:0000313" key="3">
    <source>
        <dbReference type="Proteomes" id="UP000285794"/>
    </source>
</evidence>
<protein>
    <submittedName>
        <fullName evidence="2">HD domain-containing protein</fullName>
    </submittedName>
</protein>
<evidence type="ECO:0000259" key="1">
    <source>
        <dbReference type="PROSITE" id="PS51831"/>
    </source>
</evidence>
<organism evidence="2 3">
    <name type="scientific">Ancylomarina euxinus</name>
    <dbReference type="NCBI Taxonomy" id="2283627"/>
    <lineage>
        <taxon>Bacteria</taxon>
        <taxon>Pseudomonadati</taxon>
        <taxon>Bacteroidota</taxon>
        <taxon>Bacteroidia</taxon>
        <taxon>Marinilabiliales</taxon>
        <taxon>Marinifilaceae</taxon>
        <taxon>Ancylomarina</taxon>
    </lineage>
</organism>
<accession>A0A425XZV6</accession>
<dbReference type="AlphaFoldDB" id="A0A425XZV6"/>
<comment type="caution">
    <text evidence="2">The sequence shown here is derived from an EMBL/GenBank/DDBJ whole genome shotgun (WGS) entry which is preliminary data.</text>
</comment>
<dbReference type="SMART" id="SM00471">
    <property type="entry name" value="HDc"/>
    <property type="match status" value="1"/>
</dbReference>
<dbReference type="Proteomes" id="UP000285794">
    <property type="component" value="Unassembled WGS sequence"/>
</dbReference>
<name>A0A425XZV6_9BACT</name>
<keyword evidence="3" id="KW-1185">Reference proteome</keyword>
<dbReference type="Gene3D" id="1.10.472.50">
    <property type="entry name" value="HD-domain/PDEase-like"/>
    <property type="match status" value="1"/>
</dbReference>
<dbReference type="InterPro" id="IPR003607">
    <property type="entry name" value="HD/PDEase_dom"/>
</dbReference>
<dbReference type="RefSeq" id="WP_125030932.1">
    <property type="nucleotide sequence ID" value="NZ_JAPXVP010000009.1"/>
</dbReference>
<evidence type="ECO:0000313" key="2">
    <source>
        <dbReference type="EMBL" id="RRG20933.1"/>
    </source>
</evidence>
<sequence length="217" mass="25105">MNRKQIIDKTVAFVKTVLADAEGGHDWWHIYRVWQSVKQIAQSEDVDLFVVELGALLHDIADSKFHDGDETVGPRLAREFLQSIKVDEETITHVENIITNISFKGGNQEQKFKSAELDVIQDADRIDALGAIGIARTFNYGGHKNREIYNPDIKPNLNMSKEEYKNSDAPTLNHFYEKLLLLKDRMNTESGKRMAEQRHEFMNAYLNQFYMEWEGKN</sequence>
<dbReference type="PROSITE" id="PS51831">
    <property type="entry name" value="HD"/>
    <property type="match status" value="1"/>
</dbReference>
<reference evidence="2 3" key="1">
    <citation type="submission" date="2018-07" db="EMBL/GenBank/DDBJ databases">
        <title>Draft genome sequence of Ancylomarina sp. M1P.</title>
        <authorList>
            <person name="Yadav S."/>
            <person name="Villanueva L."/>
            <person name="Damste J.S.S."/>
        </authorList>
    </citation>
    <scope>NUCLEOTIDE SEQUENCE [LARGE SCALE GENOMIC DNA]</scope>
    <source>
        <strain evidence="2 3">M1P</strain>
    </source>
</reference>
<dbReference type="Gene3D" id="1.20.58.1910">
    <property type="match status" value="1"/>
</dbReference>
<dbReference type="Pfam" id="PF01966">
    <property type="entry name" value="HD"/>
    <property type="match status" value="1"/>
</dbReference>
<dbReference type="OrthoDB" id="9797344at2"/>
<dbReference type="PANTHER" id="PTHR33594:SF1">
    <property type="entry name" value="HD_PDEASE DOMAIN-CONTAINING PROTEIN"/>
    <property type="match status" value="1"/>
</dbReference>
<dbReference type="SUPFAM" id="SSF109604">
    <property type="entry name" value="HD-domain/PDEase-like"/>
    <property type="match status" value="1"/>
</dbReference>
<dbReference type="CDD" id="cd00077">
    <property type="entry name" value="HDc"/>
    <property type="match status" value="1"/>
</dbReference>
<gene>
    <name evidence="2" type="ORF">DWB61_10940</name>
</gene>
<dbReference type="PANTHER" id="PTHR33594">
    <property type="entry name" value="SUPERFAMILY HYDROLASE, PUTATIVE (AFU_ORTHOLOGUE AFUA_1G03035)-RELATED"/>
    <property type="match status" value="1"/>
</dbReference>
<feature type="domain" description="HD" evidence="1">
    <location>
        <begin position="26"/>
        <end position="129"/>
    </location>
</feature>
<dbReference type="EMBL" id="QQWG01000010">
    <property type="protein sequence ID" value="RRG20933.1"/>
    <property type="molecule type" value="Genomic_DNA"/>
</dbReference>
<dbReference type="InterPro" id="IPR006674">
    <property type="entry name" value="HD_domain"/>
</dbReference>